<accession>I4BE36</accession>
<dbReference type="PATRIC" id="fig|710421.3.peg.722"/>
<dbReference type="AlphaFoldDB" id="I4BE36"/>
<organism evidence="1 2">
    <name type="scientific">Mycolicibacterium chubuense (strain NBB4)</name>
    <name type="common">Mycobacterium chubuense</name>
    <dbReference type="NCBI Taxonomy" id="710421"/>
    <lineage>
        <taxon>Bacteria</taxon>
        <taxon>Bacillati</taxon>
        <taxon>Actinomycetota</taxon>
        <taxon>Actinomycetes</taxon>
        <taxon>Mycobacteriales</taxon>
        <taxon>Mycobacteriaceae</taxon>
        <taxon>Mycolicibacterium</taxon>
    </lineage>
</organism>
<dbReference type="EMBL" id="CP003053">
    <property type="protein sequence ID" value="AFM15543.1"/>
    <property type="molecule type" value="Genomic_DNA"/>
</dbReference>
<evidence type="ECO:0000313" key="1">
    <source>
        <dbReference type="EMBL" id="AFM15543.1"/>
    </source>
</evidence>
<dbReference type="HOGENOM" id="CLU_173985_0_0_11"/>
<keyword evidence="2" id="KW-1185">Reference proteome</keyword>
<dbReference type="Proteomes" id="UP000006057">
    <property type="component" value="Chromosome"/>
</dbReference>
<evidence type="ECO:0000313" key="2">
    <source>
        <dbReference type="Proteomes" id="UP000006057"/>
    </source>
</evidence>
<dbReference type="eggNOG" id="ENOG5032EXR">
    <property type="taxonomic scope" value="Bacteria"/>
</dbReference>
<sequence length="109" mass="11313">MRDAAVSLCIGIGTTYRGDSERDIGSKEHVMRLRIHAATLLFGGLSAVAVGGGAGVAGAQPNPPPPAPVIDQLITSTPALGVTPNDEGGPVERWGGVGMFCQNFWIRCR</sequence>
<reference evidence="1 2" key="1">
    <citation type="submission" date="2012-06" db="EMBL/GenBank/DDBJ databases">
        <title>Complete sequence of chromosome of Mycobacterium chubuense NBB4.</title>
        <authorList>
            <consortium name="US DOE Joint Genome Institute"/>
            <person name="Lucas S."/>
            <person name="Han J."/>
            <person name="Lapidus A."/>
            <person name="Cheng J.-F."/>
            <person name="Goodwin L."/>
            <person name="Pitluck S."/>
            <person name="Peters L."/>
            <person name="Mikhailova N."/>
            <person name="Teshima H."/>
            <person name="Detter J.C."/>
            <person name="Han C."/>
            <person name="Tapia R."/>
            <person name="Land M."/>
            <person name="Hauser L."/>
            <person name="Kyrpides N."/>
            <person name="Ivanova N."/>
            <person name="Pagani I."/>
            <person name="Mattes T."/>
            <person name="Holmes A."/>
            <person name="Rutledge P."/>
            <person name="Paulsen I."/>
            <person name="Coleman N."/>
            <person name="Woyke T."/>
        </authorList>
    </citation>
    <scope>NUCLEOTIDE SEQUENCE [LARGE SCALE GENOMIC DNA]</scope>
    <source>
        <strain evidence="1 2">NBB4</strain>
    </source>
</reference>
<dbReference type="KEGG" id="mcb:Mycch_0726"/>
<gene>
    <name evidence="1" type="ordered locus">Mycch_0726</name>
</gene>
<proteinExistence type="predicted"/>
<protein>
    <submittedName>
        <fullName evidence="1">Uncharacterized protein</fullName>
    </submittedName>
</protein>
<name>I4BE36_MYCCN</name>